<dbReference type="InterPro" id="IPR044705">
    <property type="entry name" value="CCB4"/>
</dbReference>
<reference evidence="2" key="1">
    <citation type="journal article" date="2013" name="Science">
        <title>The Amborella genome and the evolution of flowering plants.</title>
        <authorList>
            <consortium name="Amborella Genome Project"/>
        </authorList>
    </citation>
    <scope>NUCLEOTIDE SEQUENCE [LARGE SCALE GENOMIC DNA]</scope>
</reference>
<dbReference type="HOGENOM" id="CLU_082867_1_0_1"/>
<dbReference type="AlphaFoldDB" id="W1PSK5"/>
<accession>W1PSK5</accession>
<dbReference type="GO" id="GO:0010190">
    <property type="term" value="P:cytochrome b6f complex assembly"/>
    <property type="evidence" value="ECO:0000318"/>
    <property type="project" value="GO_Central"/>
</dbReference>
<evidence type="ECO:0008006" key="3">
    <source>
        <dbReference type="Google" id="ProtNLM"/>
    </source>
</evidence>
<dbReference type="InterPro" id="IPR021325">
    <property type="entry name" value="CCB2/CCB4"/>
</dbReference>
<keyword evidence="2" id="KW-1185">Reference proteome</keyword>
<name>W1PSK5_AMBTC</name>
<dbReference type="GO" id="GO:0009507">
    <property type="term" value="C:chloroplast"/>
    <property type="evidence" value="ECO:0000318"/>
    <property type="project" value="GO_Central"/>
</dbReference>
<dbReference type="STRING" id="13333.W1PSK5"/>
<proteinExistence type="predicted"/>
<feature type="non-terminal residue" evidence="1">
    <location>
        <position position="268"/>
    </location>
</feature>
<protein>
    <recommendedName>
        <fullName evidence="3">Protein COFACTOR ASSEMBLY OF COMPLEX C SUBUNIT B CCB4, chloroplastic</fullName>
    </recommendedName>
</protein>
<dbReference type="Gramene" id="ERN10661">
    <property type="protein sequence ID" value="ERN10661"/>
    <property type="gene ID" value="AMTR_s00028p00227970"/>
</dbReference>
<evidence type="ECO:0000313" key="2">
    <source>
        <dbReference type="Proteomes" id="UP000017836"/>
    </source>
</evidence>
<dbReference type="PANTHER" id="PTHR34943">
    <property type="match status" value="1"/>
</dbReference>
<organism evidence="1 2">
    <name type="scientific">Amborella trichopoda</name>
    <dbReference type="NCBI Taxonomy" id="13333"/>
    <lineage>
        <taxon>Eukaryota</taxon>
        <taxon>Viridiplantae</taxon>
        <taxon>Streptophyta</taxon>
        <taxon>Embryophyta</taxon>
        <taxon>Tracheophyta</taxon>
        <taxon>Spermatophyta</taxon>
        <taxon>Magnoliopsida</taxon>
        <taxon>Amborellales</taxon>
        <taxon>Amborellaceae</taxon>
        <taxon>Amborella</taxon>
    </lineage>
</organism>
<dbReference type="PANTHER" id="PTHR34943:SF2">
    <property type="entry name" value="PROTEIN COFACTOR ASSEMBLY OF COMPLEX C SUBUNIT B CCB4, CHLOROPLASTIC"/>
    <property type="match status" value="1"/>
</dbReference>
<dbReference type="OMA" id="QGVICQP"/>
<sequence>MSESNAFLLLSHSLPCSVTKPRPLFHHRPLSRTIRASSGLQGGYRGPIPNKDSIAEWVYRSDDTVRSAPIYVGGISLLAVLLNRAFSGVSPVADASSSQSRTDILTLALAVTNILAGLVWLSVKPKVTASVSLDGVECRRVTTDFPADAVAELLWVWDSLEDVTCCKSLVIVYENKCLLQIGVAAKSSASDANAVFVDPSRLISGSLYQGVKKSGKQSYLANLSLYPGRYDLPFFPPNTQSVILQPLGKDGMMIVGGDKIRGFTVDNQ</sequence>
<gene>
    <name evidence="1" type="ORF">AMTR_s00028p00227970</name>
</gene>
<dbReference type="Pfam" id="PF11152">
    <property type="entry name" value="CCB2_CCB4"/>
    <property type="match status" value="1"/>
</dbReference>
<dbReference type="eggNOG" id="ENOG502QSXP">
    <property type="taxonomic scope" value="Eukaryota"/>
</dbReference>
<dbReference type="Proteomes" id="UP000017836">
    <property type="component" value="Unassembled WGS sequence"/>
</dbReference>
<evidence type="ECO:0000313" key="1">
    <source>
        <dbReference type="EMBL" id="ERN10661.1"/>
    </source>
</evidence>
<dbReference type="EMBL" id="KI392812">
    <property type="protein sequence ID" value="ERN10661.1"/>
    <property type="molecule type" value="Genomic_DNA"/>
</dbReference>